<dbReference type="Gene3D" id="3.30.565.10">
    <property type="entry name" value="Histidine kinase-like ATPase, C-terminal domain"/>
    <property type="match status" value="1"/>
</dbReference>
<dbReference type="RefSeq" id="WP_378296646.1">
    <property type="nucleotide sequence ID" value="NZ_JBHTJA010000005.1"/>
</dbReference>
<feature type="domain" description="Histidine kinase/HSP90-like ATPase" evidence="2">
    <location>
        <begin position="17"/>
        <end position="126"/>
    </location>
</feature>
<dbReference type="PANTHER" id="PTHR35526:SF3">
    <property type="entry name" value="ANTI-SIGMA-F FACTOR RSBW"/>
    <property type="match status" value="1"/>
</dbReference>
<proteinExistence type="predicted"/>
<comment type="caution">
    <text evidence="3">The sequence shown here is derived from an EMBL/GenBank/DDBJ whole genome shotgun (WGS) entry which is preliminary data.</text>
</comment>
<gene>
    <name evidence="3" type="ORF">ACFQ11_05125</name>
</gene>
<dbReference type="EMBL" id="JBHTJA010000005">
    <property type="protein sequence ID" value="MFD0899762.1"/>
    <property type="molecule type" value="Genomic_DNA"/>
</dbReference>
<accession>A0ABW3EK10</accession>
<keyword evidence="1" id="KW-0418">Kinase</keyword>
<dbReference type="InterPro" id="IPR003594">
    <property type="entry name" value="HATPase_dom"/>
</dbReference>
<keyword evidence="3" id="KW-0067">ATP-binding</keyword>
<keyword evidence="4" id="KW-1185">Reference proteome</keyword>
<dbReference type="CDD" id="cd16936">
    <property type="entry name" value="HATPase_RsbW-like"/>
    <property type="match status" value="1"/>
</dbReference>
<dbReference type="PANTHER" id="PTHR35526">
    <property type="entry name" value="ANTI-SIGMA-F FACTOR RSBW-RELATED"/>
    <property type="match status" value="1"/>
</dbReference>
<dbReference type="InterPro" id="IPR036890">
    <property type="entry name" value="HATPase_C_sf"/>
</dbReference>
<evidence type="ECO:0000259" key="2">
    <source>
        <dbReference type="Pfam" id="PF13581"/>
    </source>
</evidence>
<dbReference type="GO" id="GO:0005524">
    <property type="term" value="F:ATP binding"/>
    <property type="evidence" value="ECO:0007669"/>
    <property type="project" value="UniProtKB-KW"/>
</dbReference>
<dbReference type="Pfam" id="PF13581">
    <property type="entry name" value="HATPase_c_2"/>
    <property type="match status" value="1"/>
</dbReference>
<keyword evidence="3" id="KW-0547">Nucleotide-binding</keyword>
<keyword evidence="1" id="KW-0808">Transferase</keyword>
<organism evidence="3 4">
    <name type="scientific">Actinomadura sediminis</name>
    <dbReference type="NCBI Taxonomy" id="1038904"/>
    <lineage>
        <taxon>Bacteria</taxon>
        <taxon>Bacillati</taxon>
        <taxon>Actinomycetota</taxon>
        <taxon>Actinomycetes</taxon>
        <taxon>Streptosporangiales</taxon>
        <taxon>Thermomonosporaceae</taxon>
        <taxon>Actinomadura</taxon>
    </lineage>
</organism>
<reference evidence="4" key="1">
    <citation type="journal article" date="2019" name="Int. J. Syst. Evol. Microbiol.">
        <title>The Global Catalogue of Microorganisms (GCM) 10K type strain sequencing project: providing services to taxonomists for standard genome sequencing and annotation.</title>
        <authorList>
            <consortium name="The Broad Institute Genomics Platform"/>
            <consortium name="The Broad Institute Genome Sequencing Center for Infectious Disease"/>
            <person name="Wu L."/>
            <person name="Ma J."/>
        </authorList>
    </citation>
    <scope>NUCLEOTIDE SEQUENCE [LARGE SCALE GENOMIC DNA]</scope>
    <source>
        <strain evidence="4">JCM 31202</strain>
    </source>
</reference>
<name>A0ABW3EK10_9ACTN</name>
<dbReference type="Proteomes" id="UP001596972">
    <property type="component" value="Unassembled WGS sequence"/>
</dbReference>
<dbReference type="InterPro" id="IPR050267">
    <property type="entry name" value="Anti-sigma-factor_SerPK"/>
</dbReference>
<evidence type="ECO:0000313" key="3">
    <source>
        <dbReference type="EMBL" id="MFD0899762.1"/>
    </source>
</evidence>
<protein>
    <submittedName>
        <fullName evidence="3">ATP-binding protein</fullName>
    </submittedName>
</protein>
<sequence>MTLTTPAPEVPTLVLEADERAPSVARKFVAEQMHEWGIRDDFTARLVVCELVTNGYRHGEGPIVVRVFQDERDGLVVIEVWDGGAGRPVVRPPNYAGTSGRGLLLMSELVPAWGVRELNEGGKITWAKLPAE</sequence>
<dbReference type="SUPFAM" id="SSF55874">
    <property type="entry name" value="ATPase domain of HSP90 chaperone/DNA topoisomerase II/histidine kinase"/>
    <property type="match status" value="1"/>
</dbReference>
<evidence type="ECO:0000256" key="1">
    <source>
        <dbReference type="ARBA" id="ARBA00022527"/>
    </source>
</evidence>
<evidence type="ECO:0000313" key="4">
    <source>
        <dbReference type="Proteomes" id="UP001596972"/>
    </source>
</evidence>
<keyword evidence="1" id="KW-0723">Serine/threonine-protein kinase</keyword>